<dbReference type="InterPro" id="IPR046350">
    <property type="entry name" value="Cystatin_sf"/>
</dbReference>
<dbReference type="PANTHER" id="PTHR11414:SF21">
    <property type="entry name" value="CYSTATIN 14A, TANDEM DUPLICATE 1-RELATED"/>
    <property type="match status" value="1"/>
</dbReference>
<dbReference type="SUPFAM" id="SSF54403">
    <property type="entry name" value="Cystatin/monellin"/>
    <property type="match status" value="1"/>
</dbReference>
<comment type="similarity">
    <text evidence="1">Belongs to the cystatin family.</text>
</comment>
<reference evidence="4 5" key="1">
    <citation type="submission" date="2024-02" db="EMBL/GenBank/DDBJ databases">
        <title>Chromosome-level genome assembly of the Eurasian Minnow (Phoxinus phoxinus).</title>
        <authorList>
            <person name="Oriowo T.O."/>
            <person name="Martin S."/>
            <person name="Stange M."/>
            <person name="Chrysostomakis Y."/>
            <person name="Brown T."/>
            <person name="Winkler S."/>
            <person name="Kukowka S."/>
            <person name="Myers E.W."/>
            <person name="Bohne A."/>
        </authorList>
    </citation>
    <scope>NUCLEOTIDE SEQUENCE [LARGE SCALE GENOMIC DNA]</scope>
    <source>
        <strain evidence="4">ZFMK-TIS-60720</strain>
        <tissue evidence="4">Whole Organism</tissue>
    </source>
</reference>
<dbReference type="PANTHER" id="PTHR11414">
    <property type="entry name" value="CYSTATIN FAMILY MEMBER"/>
    <property type="match status" value="1"/>
</dbReference>
<gene>
    <name evidence="4" type="ORF">R3I93_002602</name>
</gene>
<dbReference type="GO" id="GO:0005829">
    <property type="term" value="C:cytosol"/>
    <property type="evidence" value="ECO:0007669"/>
    <property type="project" value="TreeGrafter"/>
</dbReference>
<evidence type="ECO:0000256" key="1">
    <source>
        <dbReference type="ARBA" id="ARBA00009403"/>
    </source>
</evidence>
<sequence length="99" mass="11095">MTTEKQMPGGWSTEKPVTDEVENMCIKVANQAGVHFDVFIPKTYRHQTVAGRNFLVKVKVAEDDKYLHAMIFQAPSEGGKLTVKGVQYPKSNKDPLVPF</sequence>
<accession>A0AAN9HEJ7</accession>
<dbReference type="GO" id="GO:0004869">
    <property type="term" value="F:cysteine-type endopeptidase inhibitor activity"/>
    <property type="evidence" value="ECO:0007669"/>
    <property type="project" value="UniProtKB-KW"/>
</dbReference>
<dbReference type="AlphaFoldDB" id="A0AAN9HEJ7"/>
<proteinExistence type="inferred from homology"/>
<dbReference type="EMBL" id="JAYKXH010000003">
    <property type="protein sequence ID" value="KAK7172536.1"/>
    <property type="molecule type" value="Genomic_DNA"/>
</dbReference>
<evidence type="ECO:0000256" key="2">
    <source>
        <dbReference type="ARBA" id="ARBA00022690"/>
    </source>
</evidence>
<protein>
    <recommendedName>
        <fullName evidence="6">Cystatin domain-containing protein</fullName>
    </recommendedName>
</protein>
<dbReference type="Gene3D" id="3.10.450.10">
    <property type="match status" value="1"/>
</dbReference>
<evidence type="ECO:0000256" key="3">
    <source>
        <dbReference type="ARBA" id="ARBA00022704"/>
    </source>
</evidence>
<keyword evidence="3" id="KW-0789">Thiol protease inhibitor</keyword>
<keyword evidence="2" id="KW-0646">Protease inhibitor</keyword>
<name>A0AAN9HEJ7_9TELE</name>
<evidence type="ECO:0000313" key="4">
    <source>
        <dbReference type="EMBL" id="KAK7172536.1"/>
    </source>
</evidence>
<comment type="caution">
    <text evidence="4">The sequence shown here is derived from an EMBL/GenBank/DDBJ whole genome shotgun (WGS) entry which is preliminary data.</text>
</comment>
<dbReference type="InterPro" id="IPR001713">
    <property type="entry name" value="Prot_inh_stefin"/>
</dbReference>
<evidence type="ECO:0000313" key="5">
    <source>
        <dbReference type="Proteomes" id="UP001364617"/>
    </source>
</evidence>
<keyword evidence="5" id="KW-1185">Reference proteome</keyword>
<evidence type="ECO:0008006" key="6">
    <source>
        <dbReference type="Google" id="ProtNLM"/>
    </source>
</evidence>
<organism evidence="4 5">
    <name type="scientific">Phoxinus phoxinus</name>
    <name type="common">Eurasian minnow</name>
    <dbReference type="NCBI Taxonomy" id="58324"/>
    <lineage>
        <taxon>Eukaryota</taxon>
        <taxon>Metazoa</taxon>
        <taxon>Chordata</taxon>
        <taxon>Craniata</taxon>
        <taxon>Vertebrata</taxon>
        <taxon>Euteleostomi</taxon>
        <taxon>Actinopterygii</taxon>
        <taxon>Neopterygii</taxon>
        <taxon>Teleostei</taxon>
        <taxon>Ostariophysi</taxon>
        <taxon>Cypriniformes</taxon>
        <taxon>Leuciscidae</taxon>
        <taxon>Phoxininae</taxon>
        <taxon>Phoxinus</taxon>
    </lineage>
</organism>
<dbReference type="Proteomes" id="UP001364617">
    <property type="component" value="Unassembled WGS sequence"/>
</dbReference>